<dbReference type="OrthoDB" id="1441538at2"/>
<dbReference type="AlphaFoldDB" id="A0A0F5JUJ3"/>
<dbReference type="Pfam" id="PF05118">
    <property type="entry name" value="Asp_Arg_Hydrox"/>
    <property type="match status" value="1"/>
</dbReference>
<dbReference type="Proteomes" id="UP000033618">
    <property type="component" value="Unassembled WGS sequence"/>
</dbReference>
<evidence type="ECO:0000313" key="2">
    <source>
        <dbReference type="EMBL" id="KKB61325.1"/>
    </source>
</evidence>
<comment type="caution">
    <text evidence="2">The sequence shown here is derived from an EMBL/GenBank/DDBJ whole genome shotgun (WGS) entry which is preliminary data.</text>
</comment>
<protein>
    <submittedName>
        <fullName evidence="2">Aspartyl beta-hydroxylase</fullName>
    </submittedName>
</protein>
<dbReference type="InterPro" id="IPR007803">
    <property type="entry name" value="Asp/Arg/Pro-Hydrxlase"/>
</dbReference>
<dbReference type="SUPFAM" id="SSF51197">
    <property type="entry name" value="Clavaminate synthase-like"/>
    <property type="match status" value="1"/>
</dbReference>
<name>A0A0F5JUJ3_9BURK</name>
<reference evidence="2 3" key="1">
    <citation type="submission" date="2015-03" db="EMBL/GenBank/DDBJ databases">
        <title>Draft Genome Sequence of Burkholderia andropogonis type strain ICMP2807, isolated from Sorghum bicolor.</title>
        <authorList>
            <person name="Lopes-Santos L."/>
            <person name="Castro D.B."/>
            <person name="Ottoboni L.M."/>
            <person name="Park D."/>
            <person name="Weirc B.S."/>
            <person name="Destefano S.A."/>
        </authorList>
    </citation>
    <scope>NUCLEOTIDE SEQUENCE [LARGE SCALE GENOMIC DNA]</scope>
    <source>
        <strain evidence="2 3">ICMP2807</strain>
    </source>
</reference>
<evidence type="ECO:0000259" key="1">
    <source>
        <dbReference type="Pfam" id="PF05118"/>
    </source>
</evidence>
<dbReference type="RefSeq" id="WP_046154180.1">
    <property type="nucleotide sequence ID" value="NZ_CADFGU010000001.1"/>
</dbReference>
<dbReference type="STRING" id="28092.WM40_23790"/>
<sequence>MRNFKVIKEGMDVSALATAIATRPELWEADTFLRKYPQGPFGDTDTIMLRFPEIQSGMSDEDIERYKANTLPGVDQHECKAWPAWAVLTQAQPFVLDLARFIEATRIGRVMINRVRPGGRIFRHADTPEHVRYWKRFHLVIQGQPGAVLYCGEGEDGKGDEALQMLTGRLFWFRNDLHHEVRNESAVDRISMVIDLRKE</sequence>
<feature type="domain" description="Aspartyl/asparaginy/proline hydroxylase" evidence="1">
    <location>
        <begin position="103"/>
        <end position="197"/>
    </location>
</feature>
<dbReference type="EMBL" id="LAQU01000049">
    <property type="protein sequence ID" value="KKB61325.1"/>
    <property type="molecule type" value="Genomic_DNA"/>
</dbReference>
<evidence type="ECO:0000313" key="3">
    <source>
        <dbReference type="Proteomes" id="UP000033618"/>
    </source>
</evidence>
<gene>
    <name evidence="2" type="ORF">WM40_23790</name>
</gene>
<accession>A0A0F5JUJ3</accession>
<dbReference type="PATRIC" id="fig|28092.6.peg.5595"/>
<dbReference type="Gene3D" id="2.60.120.330">
    <property type="entry name" value="B-lactam Antibiotic, Isopenicillin N Synthase, Chain"/>
    <property type="match status" value="1"/>
</dbReference>
<organism evidence="2 3">
    <name type="scientific">Robbsia andropogonis</name>
    <dbReference type="NCBI Taxonomy" id="28092"/>
    <lineage>
        <taxon>Bacteria</taxon>
        <taxon>Pseudomonadati</taxon>
        <taxon>Pseudomonadota</taxon>
        <taxon>Betaproteobacteria</taxon>
        <taxon>Burkholderiales</taxon>
        <taxon>Burkholderiaceae</taxon>
        <taxon>Robbsia</taxon>
    </lineage>
</organism>
<keyword evidence="3" id="KW-1185">Reference proteome</keyword>
<proteinExistence type="predicted"/>
<dbReference type="InterPro" id="IPR027443">
    <property type="entry name" value="IPNS-like_sf"/>
</dbReference>